<dbReference type="AlphaFoldDB" id="A0A8J7LB12"/>
<dbReference type="InterPro" id="IPR007378">
    <property type="entry name" value="Tic22-like"/>
</dbReference>
<evidence type="ECO:0008006" key="4">
    <source>
        <dbReference type="Google" id="ProtNLM"/>
    </source>
</evidence>
<reference evidence="2 3" key="1">
    <citation type="journal article" date="2021" name="Int. J. Syst. Evol. Microbiol.">
        <title>Amazonocrinis nigriterrae gen. nov., sp. nov., Atlanticothrix silvestris gen. nov., sp. nov. and Dendronalium phyllosphericum gen. nov., sp. nov., nostocacean cyanobacteria from Brazilian environments.</title>
        <authorList>
            <person name="Alvarenga D.O."/>
            <person name="Andreote A.P.D."/>
            <person name="Branco L.H.Z."/>
            <person name="Delbaje E."/>
            <person name="Cruz R.B."/>
            <person name="Varani A.M."/>
            <person name="Fiore M.F."/>
        </authorList>
    </citation>
    <scope>NUCLEOTIDE SEQUENCE [LARGE SCALE GENOMIC DNA]</scope>
    <source>
        <strain evidence="2 3">CENA67</strain>
    </source>
</reference>
<dbReference type="PANTHER" id="PTHR33926:SF4">
    <property type="entry name" value="PROTEIN TIC 22, CHLOROPLASTIC"/>
    <property type="match status" value="1"/>
</dbReference>
<sequence>MKALVRWGATLGIASSIFFAGLSQTENLRAVALPQSEVLKKLQIVPVFTLINPKGEFVVISRNNQSKTISQVGFFLSKQNAQDFLDKRLKKENPQLASTLQVRPLSLADYYQIVQEAKKKKDSVIYTLVPAQEQLESAKTIMNQNGQKVQQFNGIPLFIPKLDKGYLTIPVPQSKERYVPLYFEKEQAVALLDEFKKAVPQEASKTGIEVAELSGVVETLNTSNDPNMNKFILYPSRESIAFIRSLAPKSSAPNQLPAAKPQAAPTQKK</sequence>
<gene>
    <name evidence="2" type="ORF">I8748_28865</name>
</gene>
<proteinExistence type="predicted"/>
<dbReference type="EMBL" id="JAECZC010000086">
    <property type="protein sequence ID" value="MBH8566123.1"/>
    <property type="molecule type" value="Genomic_DNA"/>
</dbReference>
<dbReference type="Proteomes" id="UP000632766">
    <property type="component" value="Unassembled WGS sequence"/>
</dbReference>
<organism evidence="2 3">
    <name type="scientific">Amazonocrinis nigriterrae CENA67</name>
    <dbReference type="NCBI Taxonomy" id="2794033"/>
    <lineage>
        <taxon>Bacteria</taxon>
        <taxon>Bacillati</taxon>
        <taxon>Cyanobacteriota</taxon>
        <taxon>Cyanophyceae</taxon>
        <taxon>Nostocales</taxon>
        <taxon>Nostocaceae</taxon>
        <taxon>Amazonocrinis</taxon>
        <taxon>Amazonocrinis nigriterrae</taxon>
    </lineage>
</organism>
<feature type="compositionally biased region" description="Low complexity" evidence="1">
    <location>
        <begin position="252"/>
        <end position="269"/>
    </location>
</feature>
<comment type="caution">
    <text evidence="2">The sequence shown here is derived from an EMBL/GenBank/DDBJ whole genome shotgun (WGS) entry which is preliminary data.</text>
</comment>
<dbReference type="GO" id="GO:0015031">
    <property type="term" value="P:protein transport"/>
    <property type="evidence" value="ECO:0007669"/>
    <property type="project" value="InterPro"/>
</dbReference>
<dbReference type="Gene3D" id="3.40.1350.100">
    <property type="match status" value="1"/>
</dbReference>
<accession>A0A8J7LB12</accession>
<protein>
    <recommendedName>
        <fullName evidence="4">Tic22 family protein</fullName>
    </recommendedName>
</protein>
<evidence type="ECO:0000313" key="3">
    <source>
        <dbReference type="Proteomes" id="UP000632766"/>
    </source>
</evidence>
<evidence type="ECO:0000313" key="2">
    <source>
        <dbReference type="EMBL" id="MBH8566123.1"/>
    </source>
</evidence>
<keyword evidence="3" id="KW-1185">Reference proteome</keyword>
<feature type="region of interest" description="Disordered" evidence="1">
    <location>
        <begin position="249"/>
        <end position="269"/>
    </location>
</feature>
<name>A0A8J7LB12_9NOST</name>
<dbReference type="PANTHER" id="PTHR33926">
    <property type="entry name" value="PROTEIN TIC 22, CHLOROPLASTIC"/>
    <property type="match status" value="1"/>
</dbReference>
<dbReference type="Pfam" id="PF04278">
    <property type="entry name" value="Tic22"/>
    <property type="match status" value="1"/>
</dbReference>
<evidence type="ECO:0000256" key="1">
    <source>
        <dbReference type="SAM" id="MobiDB-lite"/>
    </source>
</evidence>